<accession>A0AAE3B7Y3</accession>
<proteinExistence type="predicted"/>
<evidence type="ECO:0000313" key="2">
    <source>
        <dbReference type="Proteomes" id="UP000732193"/>
    </source>
</evidence>
<organism evidence="1 2">
    <name type="scientific">Sulfitobacter geojensis</name>
    <dbReference type="NCBI Taxonomy" id="1342299"/>
    <lineage>
        <taxon>Bacteria</taxon>
        <taxon>Pseudomonadati</taxon>
        <taxon>Pseudomonadota</taxon>
        <taxon>Alphaproteobacteria</taxon>
        <taxon>Rhodobacterales</taxon>
        <taxon>Roseobacteraceae</taxon>
        <taxon>Sulfitobacter</taxon>
    </lineage>
</organism>
<dbReference type="AlphaFoldDB" id="A0AAE3B7Y3"/>
<dbReference type="NCBIfam" id="TIGR03347">
    <property type="entry name" value="VI_chp_1"/>
    <property type="match status" value="1"/>
</dbReference>
<dbReference type="Pfam" id="PF06996">
    <property type="entry name" value="T6SS_TssG"/>
    <property type="match status" value="1"/>
</dbReference>
<dbReference type="RefSeq" id="WP_203243331.1">
    <property type="nucleotide sequence ID" value="NZ_JAFBRH010000007.1"/>
</dbReference>
<dbReference type="InterPro" id="IPR010732">
    <property type="entry name" value="T6SS_TssG-like"/>
</dbReference>
<keyword evidence="2" id="KW-1185">Reference proteome</keyword>
<reference evidence="1 2" key="1">
    <citation type="submission" date="2021-01" db="EMBL/GenBank/DDBJ databases">
        <title>Diatom-associated Roseobacters Show Island Model of Population Structure.</title>
        <authorList>
            <person name="Qu L."/>
            <person name="Feng X."/>
            <person name="Chen Y."/>
            <person name="Li L."/>
            <person name="Wang X."/>
            <person name="Hu Z."/>
            <person name="Wang H."/>
            <person name="Luo H."/>
        </authorList>
    </citation>
    <scope>NUCLEOTIDE SEQUENCE [LARGE SCALE GENOMIC DNA]</scope>
    <source>
        <strain evidence="1 2">TR60-84</strain>
    </source>
</reference>
<sequence length="352" mass="39578">MSKPSKTEILNQQDAQAKAAFGQGLFNVLRRLEREGQDAPRIGQNTRLKESLVRLGQDPFLAFPDADMARVDLDASPPMIRAQFMGFFGPQGALPLVWTEEVRRWFDAGDPSFVAFTDIFAARFQELFFRAWSDARAITQFDHEAQDRFSAYVLSLTGSGSPSYRNRDTVPDTAKQRLAPLAAGRIKSPVKLRQMLQVHFGDAVKVDIDEFEPAWLEFEPDALCQMGRQSATMGRDATLGERVLSIGEKITIQIYVENYDAYLRFLPGGADHAHLRDLTFWYLGRAFDIEVALWLPKPEIRPAVLGQTIMMGWMACIAPDPNNPDHLLRVTRFELAPLGDTQDDTETRPAAA</sequence>
<dbReference type="PANTHER" id="PTHR35564">
    <property type="match status" value="1"/>
</dbReference>
<comment type="caution">
    <text evidence="1">The sequence shown here is derived from an EMBL/GenBank/DDBJ whole genome shotgun (WGS) entry which is preliminary data.</text>
</comment>
<evidence type="ECO:0000313" key="1">
    <source>
        <dbReference type="EMBL" id="MBM1715559.1"/>
    </source>
</evidence>
<protein>
    <submittedName>
        <fullName evidence="1">Type VI secretion system baseplate subunit TssG</fullName>
    </submittedName>
</protein>
<dbReference type="EMBL" id="JAFBRM010000007">
    <property type="protein sequence ID" value="MBM1715559.1"/>
    <property type="molecule type" value="Genomic_DNA"/>
</dbReference>
<name>A0AAE3B7Y3_9RHOB</name>
<gene>
    <name evidence="1" type="primary">tssG</name>
    <name evidence="1" type="ORF">JQV55_18465</name>
</gene>
<dbReference type="PANTHER" id="PTHR35564:SF4">
    <property type="entry name" value="CYTOPLASMIC PROTEIN"/>
    <property type="match status" value="1"/>
</dbReference>
<dbReference type="Proteomes" id="UP000732193">
    <property type="component" value="Unassembled WGS sequence"/>
</dbReference>